<name>A0A8H3CPH6_9AGAM</name>
<reference evidence="2" key="1">
    <citation type="submission" date="2021-01" db="EMBL/GenBank/DDBJ databases">
        <authorList>
            <person name="Kaushik A."/>
        </authorList>
    </citation>
    <scope>NUCLEOTIDE SEQUENCE</scope>
    <source>
        <strain evidence="2">AG6-10EEA</strain>
    </source>
</reference>
<dbReference type="Proteomes" id="UP000663853">
    <property type="component" value="Unassembled WGS sequence"/>
</dbReference>
<organism evidence="2 3">
    <name type="scientific">Rhizoctonia solani</name>
    <dbReference type="NCBI Taxonomy" id="456999"/>
    <lineage>
        <taxon>Eukaryota</taxon>
        <taxon>Fungi</taxon>
        <taxon>Dikarya</taxon>
        <taxon>Basidiomycota</taxon>
        <taxon>Agaricomycotina</taxon>
        <taxon>Agaricomycetes</taxon>
        <taxon>Cantharellales</taxon>
        <taxon>Ceratobasidiaceae</taxon>
        <taxon>Rhizoctonia</taxon>
    </lineage>
</organism>
<evidence type="ECO:0000256" key="1">
    <source>
        <dbReference type="SAM" id="MobiDB-lite"/>
    </source>
</evidence>
<feature type="compositionally biased region" description="Pro residues" evidence="1">
    <location>
        <begin position="19"/>
        <end position="33"/>
    </location>
</feature>
<dbReference type="EMBL" id="CAJMXA010002707">
    <property type="protein sequence ID" value="CAE6486365.1"/>
    <property type="molecule type" value="Genomic_DNA"/>
</dbReference>
<protein>
    <submittedName>
        <fullName evidence="2">Uncharacterized protein</fullName>
    </submittedName>
</protein>
<feature type="region of interest" description="Disordered" evidence="1">
    <location>
        <begin position="113"/>
        <end position="132"/>
    </location>
</feature>
<feature type="compositionally biased region" description="Basic and acidic residues" evidence="1">
    <location>
        <begin position="1"/>
        <end position="11"/>
    </location>
</feature>
<proteinExistence type="predicted"/>
<accession>A0A8H3CPH6</accession>
<comment type="caution">
    <text evidence="2">The sequence shown here is derived from an EMBL/GenBank/DDBJ whole genome shotgun (WGS) entry which is preliminary data.</text>
</comment>
<evidence type="ECO:0000313" key="2">
    <source>
        <dbReference type="EMBL" id="CAE6486365.1"/>
    </source>
</evidence>
<dbReference type="AlphaFoldDB" id="A0A8H3CPH6"/>
<gene>
    <name evidence="2" type="ORF">RDB_LOCUS95856</name>
</gene>
<evidence type="ECO:0000313" key="3">
    <source>
        <dbReference type="Proteomes" id="UP000663853"/>
    </source>
</evidence>
<feature type="region of interest" description="Disordered" evidence="1">
    <location>
        <begin position="1"/>
        <end position="55"/>
    </location>
</feature>
<sequence length="289" mass="32488">MIKDDKGDRPQLVHRQRIPRPPSPPSLPPPPRPSRLERLWGRLGRKPPPSKVSEDVKQEMAKVKQSNAQAIASAHGFVTYNYQSGDQVILLPQQSSGGGHVVEAMEILARHLHNGTTPGEPSEAQPEREENTPGRQIPIYAVAEICRWWNSPTESVSVTNDGLKSRFPPGIEHIICCQRSFPEARSCSTEFDLDGGVISREISMHDTANIAHHTEIRTTKHIIYYKPESIPDWDTEKPIWTKELDSSPNGIPRNSPSSALPAGMYQHELRRYQGGPRGSDRLVWKSFRH</sequence>